<name>A0A0E9RVT9_ANGAN</name>
<sequence length="21" mass="2376">MWIQIQLIFSGSTALGPDRNK</sequence>
<proteinExistence type="predicted"/>
<dbReference type="AlphaFoldDB" id="A0A0E9RVT9"/>
<dbReference type="EMBL" id="GBXM01075635">
    <property type="protein sequence ID" value="JAH32942.1"/>
    <property type="molecule type" value="Transcribed_RNA"/>
</dbReference>
<reference evidence="1" key="2">
    <citation type="journal article" date="2015" name="Fish Shellfish Immunol.">
        <title>Early steps in the European eel (Anguilla anguilla)-Vibrio vulnificus interaction in the gills: Role of the RtxA13 toxin.</title>
        <authorList>
            <person name="Callol A."/>
            <person name="Pajuelo D."/>
            <person name="Ebbesson L."/>
            <person name="Teles M."/>
            <person name="MacKenzie S."/>
            <person name="Amaro C."/>
        </authorList>
    </citation>
    <scope>NUCLEOTIDE SEQUENCE</scope>
</reference>
<evidence type="ECO:0000313" key="1">
    <source>
        <dbReference type="EMBL" id="JAH32942.1"/>
    </source>
</evidence>
<accession>A0A0E9RVT9</accession>
<reference evidence="1" key="1">
    <citation type="submission" date="2014-11" db="EMBL/GenBank/DDBJ databases">
        <authorList>
            <person name="Amaro Gonzalez C."/>
        </authorList>
    </citation>
    <scope>NUCLEOTIDE SEQUENCE</scope>
</reference>
<organism evidence="1">
    <name type="scientific">Anguilla anguilla</name>
    <name type="common">European freshwater eel</name>
    <name type="synonym">Muraena anguilla</name>
    <dbReference type="NCBI Taxonomy" id="7936"/>
    <lineage>
        <taxon>Eukaryota</taxon>
        <taxon>Metazoa</taxon>
        <taxon>Chordata</taxon>
        <taxon>Craniata</taxon>
        <taxon>Vertebrata</taxon>
        <taxon>Euteleostomi</taxon>
        <taxon>Actinopterygii</taxon>
        <taxon>Neopterygii</taxon>
        <taxon>Teleostei</taxon>
        <taxon>Anguilliformes</taxon>
        <taxon>Anguillidae</taxon>
        <taxon>Anguilla</taxon>
    </lineage>
</organism>
<protein>
    <submittedName>
        <fullName evidence="1">Uncharacterized protein</fullName>
    </submittedName>
</protein>